<keyword evidence="1" id="KW-0449">Lipoprotein</keyword>
<evidence type="ECO:0000313" key="1">
    <source>
        <dbReference type="EMBL" id="BBM82578.1"/>
    </source>
</evidence>
<dbReference type="RefSeq" id="WP_151966815.1">
    <property type="nucleotide sequence ID" value="NZ_AP019860.1"/>
</dbReference>
<dbReference type="PROSITE" id="PS51257">
    <property type="entry name" value="PROKAR_LIPOPROTEIN"/>
    <property type="match status" value="1"/>
</dbReference>
<organism evidence="1 2">
    <name type="scientific">Uabimicrobium amorphum</name>
    <dbReference type="NCBI Taxonomy" id="2596890"/>
    <lineage>
        <taxon>Bacteria</taxon>
        <taxon>Pseudomonadati</taxon>
        <taxon>Planctomycetota</taxon>
        <taxon>Candidatus Uabimicrobiia</taxon>
        <taxon>Candidatus Uabimicrobiales</taxon>
        <taxon>Candidatus Uabimicrobiaceae</taxon>
        <taxon>Candidatus Uabimicrobium</taxon>
    </lineage>
</organism>
<evidence type="ECO:0000313" key="2">
    <source>
        <dbReference type="Proteomes" id="UP000326354"/>
    </source>
</evidence>
<dbReference type="AlphaFoldDB" id="A0A5S9IIP1"/>
<accession>A0A5S9IIP1</accession>
<protein>
    <submittedName>
        <fullName evidence="1">Rhombotarget lipoprotein</fullName>
    </submittedName>
</protein>
<dbReference type="Proteomes" id="UP000326354">
    <property type="component" value="Chromosome"/>
</dbReference>
<keyword evidence="2" id="KW-1185">Reference proteome</keyword>
<dbReference type="OrthoDB" id="9777656at2"/>
<reference evidence="1 2" key="1">
    <citation type="submission" date="2019-08" db="EMBL/GenBank/DDBJ databases">
        <title>Complete genome sequence of Candidatus Uab amorphum.</title>
        <authorList>
            <person name="Shiratori T."/>
            <person name="Suzuki S."/>
            <person name="Kakizawa Y."/>
            <person name="Ishida K."/>
        </authorList>
    </citation>
    <scope>NUCLEOTIDE SEQUENCE [LARGE SCALE GENOMIC DNA]</scope>
    <source>
        <strain evidence="1 2">SRT547</strain>
    </source>
</reference>
<gene>
    <name evidence="1" type="ORF">UABAM_00921</name>
</gene>
<sequence length="223" mass="25036">MKKFCVFLCMFMAGCATGFDRSDLNRRLSQQVKISEKDAEIESLFERRPLANLPVKVAIALNTSHWNEDDKNKILAVGDELVSQGVATDVVLLPQMVMADRNLRTIRLAAARYQADVVFVISSINDLDRYYNPLSVLYITIVGAWVIPGSHIDSLYIAEGTLFDVRNEYIYFSVHAEGEGSTWGPGAIIEANDAIKRAKTRCVEKFATSLREQSQKILLDTIR</sequence>
<name>A0A5S9IIP1_UABAM</name>
<dbReference type="EMBL" id="AP019860">
    <property type="protein sequence ID" value="BBM82578.1"/>
    <property type="molecule type" value="Genomic_DNA"/>
</dbReference>
<dbReference type="KEGG" id="uam:UABAM_00921"/>
<proteinExistence type="predicted"/>